<reference evidence="8" key="1">
    <citation type="submission" date="2025-08" db="UniProtKB">
        <authorList>
            <consortium name="RefSeq"/>
        </authorList>
    </citation>
    <scope>IDENTIFICATION</scope>
</reference>
<keyword evidence="3 5" id="KW-1133">Transmembrane helix</keyword>
<keyword evidence="4 5" id="KW-0472">Membrane</keyword>
<evidence type="ECO:0000259" key="6">
    <source>
        <dbReference type="PROSITE" id="PS50850"/>
    </source>
</evidence>
<evidence type="ECO:0000256" key="4">
    <source>
        <dbReference type="ARBA" id="ARBA00023136"/>
    </source>
</evidence>
<protein>
    <submittedName>
        <fullName evidence="8">Solute carrier family 22 member 6-A-like isoform X1</fullName>
    </submittedName>
</protein>
<evidence type="ECO:0000313" key="8">
    <source>
        <dbReference type="RefSeq" id="XP_033812656.1"/>
    </source>
</evidence>
<dbReference type="SUPFAM" id="SSF103473">
    <property type="entry name" value="MFS general substrate transporter"/>
    <property type="match status" value="1"/>
</dbReference>
<dbReference type="AlphaFoldDB" id="A0A6P8S7S2"/>
<dbReference type="GO" id="GO:0016020">
    <property type="term" value="C:membrane"/>
    <property type="evidence" value="ECO:0007669"/>
    <property type="project" value="UniProtKB-SubCell"/>
</dbReference>
<dbReference type="InParanoid" id="A0A6P8S7S2"/>
<evidence type="ECO:0000256" key="3">
    <source>
        <dbReference type="ARBA" id="ARBA00022989"/>
    </source>
</evidence>
<feature type="transmembrane region" description="Helical" evidence="5">
    <location>
        <begin position="440"/>
        <end position="459"/>
    </location>
</feature>
<accession>A0A6P8S7S2</accession>
<dbReference type="PANTHER" id="PTHR24064">
    <property type="entry name" value="SOLUTE CARRIER FAMILY 22 MEMBER"/>
    <property type="match status" value="1"/>
</dbReference>
<dbReference type="FunFam" id="1.20.1250.20:FF:000023">
    <property type="entry name" value="Solute carrier family 22 member 6"/>
    <property type="match status" value="1"/>
</dbReference>
<feature type="transmembrane region" description="Helical" evidence="5">
    <location>
        <begin position="381"/>
        <end position="397"/>
    </location>
</feature>
<feature type="transmembrane region" description="Helical" evidence="5">
    <location>
        <begin position="498"/>
        <end position="518"/>
    </location>
</feature>
<dbReference type="InterPro" id="IPR020846">
    <property type="entry name" value="MFS_dom"/>
</dbReference>
<dbReference type="InterPro" id="IPR036259">
    <property type="entry name" value="MFS_trans_sf"/>
</dbReference>
<evidence type="ECO:0000313" key="7">
    <source>
        <dbReference type="Proteomes" id="UP000515159"/>
    </source>
</evidence>
<sequence length="559" mass="62836">MVFRKLIEEETRMGPFQIMLATLMCFPLLLVASHNLMQIFTAAVPAHRCHFSIDGAHKANITHYINASGGANFSKDLWHAFVPMDPDRKPEQCLRFIAPQWQLLAGNKSSVGYETEPCLEGWEYDRSIFTSTIVSEWNLVCDLRSSKEFAQSIFMAGVLVGAFVFGGLADRFGRRSVLLWCSLQIVAMGSGAAFSPNFSAYCIFRFFTGMGMCGLILNDFSLAMEWMPIKFRDIVFTVLSYCSTVGQLILAGLAYGIRDWHYLQLAVSLPYFIVFLYSWWVPESARWLILNNKPEVALETLKWVAKMNGKQEEGEKMSLEALKAEMQNEVSATTSRLSVFDLFRTPRMCKITCCITLVWFSSSFAFFGIAMDIQKFKLDTYLTQVIFGITDLPLRVLANISMIRIGRRVTLASCVLLAGLLVLATLAVPKESMPEMELTLTVLGKGVLGASIACSYLYVVELFPTVLRQTGMGFTNMMMRLGAVVAPIILMTKDYVSFLPTLLFGLVPVLSGLLFIFLPETRGQPLADSIEQLEERSKIKSFDKDKKKEETTRTLKTRL</sequence>
<feature type="transmembrane region" description="Helical" evidence="5">
    <location>
        <begin position="203"/>
        <end position="222"/>
    </location>
</feature>
<dbReference type="PROSITE" id="PS50850">
    <property type="entry name" value="MFS"/>
    <property type="match status" value="1"/>
</dbReference>
<gene>
    <name evidence="8" type="primary">LOC117365862</name>
</gene>
<dbReference type="GO" id="GO:0022857">
    <property type="term" value="F:transmembrane transporter activity"/>
    <property type="evidence" value="ECO:0007669"/>
    <property type="project" value="InterPro"/>
</dbReference>
<feature type="transmembrane region" description="Helical" evidence="5">
    <location>
        <begin position="351"/>
        <end position="369"/>
    </location>
</feature>
<evidence type="ECO:0000256" key="1">
    <source>
        <dbReference type="ARBA" id="ARBA00004141"/>
    </source>
</evidence>
<evidence type="ECO:0000256" key="5">
    <source>
        <dbReference type="SAM" id="Phobius"/>
    </source>
</evidence>
<feature type="transmembrane region" description="Helical" evidence="5">
    <location>
        <begin position="409"/>
        <end position="428"/>
    </location>
</feature>
<feature type="transmembrane region" description="Helical" evidence="5">
    <location>
        <begin position="149"/>
        <end position="170"/>
    </location>
</feature>
<name>A0A6P8S7S2_GEOSA</name>
<proteinExistence type="predicted"/>
<keyword evidence="7" id="KW-1185">Reference proteome</keyword>
<comment type="subcellular location">
    <subcellularLocation>
        <location evidence="1">Membrane</location>
        <topology evidence="1">Multi-pass membrane protein</topology>
    </subcellularLocation>
</comment>
<dbReference type="Pfam" id="PF00083">
    <property type="entry name" value="Sugar_tr"/>
    <property type="match status" value="1"/>
</dbReference>
<dbReference type="KEGG" id="gsh:117365862"/>
<evidence type="ECO:0000256" key="2">
    <source>
        <dbReference type="ARBA" id="ARBA00022692"/>
    </source>
</evidence>
<keyword evidence="2 5" id="KW-0812">Transmembrane</keyword>
<dbReference type="InterPro" id="IPR005828">
    <property type="entry name" value="MFS_sugar_transport-like"/>
</dbReference>
<feature type="domain" description="Major facilitator superfamily (MFS) profile" evidence="6">
    <location>
        <begin position="94"/>
        <end position="523"/>
    </location>
</feature>
<dbReference type="RefSeq" id="XP_033812656.1">
    <property type="nucleotide sequence ID" value="XM_033956765.1"/>
</dbReference>
<dbReference type="GeneID" id="117365862"/>
<dbReference type="Proteomes" id="UP000515159">
    <property type="component" value="Chromosome 8"/>
</dbReference>
<organism evidence="7 8">
    <name type="scientific">Geotrypetes seraphini</name>
    <name type="common">Gaboon caecilian</name>
    <name type="synonym">Caecilia seraphini</name>
    <dbReference type="NCBI Taxonomy" id="260995"/>
    <lineage>
        <taxon>Eukaryota</taxon>
        <taxon>Metazoa</taxon>
        <taxon>Chordata</taxon>
        <taxon>Craniata</taxon>
        <taxon>Vertebrata</taxon>
        <taxon>Euteleostomi</taxon>
        <taxon>Amphibia</taxon>
        <taxon>Gymnophiona</taxon>
        <taxon>Geotrypetes</taxon>
    </lineage>
</organism>
<dbReference type="Gene3D" id="1.20.1250.20">
    <property type="entry name" value="MFS general substrate transporter like domains"/>
    <property type="match status" value="1"/>
</dbReference>
<feature type="transmembrane region" description="Helical" evidence="5">
    <location>
        <begin position="177"/>
        <end position="197"/>
    </location>
</feature>
<feature type="transmembrane region" description="Helical" evidence="5">
    <location>
        <begin position="234"/>
        <end position="255"/>
    </location>
</feature>
<feature type="transmembrane region" description="Helical" evidence="5">
    <location>
        <begin position="261"/>
        <end position="280"/>
    </location>
</feature>
<feature type="transmembrane region" description="Helical" evidence="5">
    <location>
        <begin position="471"/>
        <end position="492"/>
    </location>
</feature>
<dbReference type="OrthoDB" id="5296287at2759"/>